<sequence length="135" mass="14731">MAVAGKALGKHQSRSASWSTFSVFLRGKFELEIRVFQTPEPILDSLPGTPEKISPSSPPAPGRPTDTQGSLLYETVCPRAFVSPRRWPDHRPAGRPKGAVERSDDCGKVMIRGVATVLGRARLYEEEVGVGDERS</sequence>
<organism evidence="4">
    <name type="scientific">Soboliphyme baturini</name>
    <dbReference type="NCBI Taxonomy" id="241478"/>
    <lineage>
        <taxon>Eukaryota</taxon>
        <taxon>Metazoa</taxon>
        <taxon>Ecdysozoa</taxon>
        <taxon>Nematoda</taxon>
        <taxon>Enoplea</taxon>
        <taxon>Dorylaimia</taxon>
        <taxon>Dioctophymatida</taxon>
        <taxon>Dioctophymatoidea</taxon>
        <taxon>Soboliphymatidae</taxon>
        <taxon>Soboliphyme</taxon>
    </lineage>
</organism>
<evidence type="ECO:0000313" key="4">
    <source>
        <dbReference type="WBParaSite" id="SBAD_0000576501-mRNA-1"/>
    </source>
</evidence>
<feature type="compositionally biased region" description="Basic and acidic residues" evidence="1">
    <location>
        <begin position="86"/>
        <end position="103"/>
    </location>
</feature>
<name>A0A183IPJ6_9BILA</name>
<feature type="region of interest" description="Disordered" evidence="1">
    <location>
        <begin position="40"/>
        <end position="69"/>
    </location>
</feature>
<keyword evidence="3" id="KW-1185">Reference proteome</keyword>
<dbReference type="Proteomes" id="UP000270296">
    <property type="component" value="Unassembled WGS sequence"/>
</dbReference>
<dbReference type="AlphaFoldDB" id="A0A183IPJ6"/>
<feature type="region of interest" description="Disordered" evidence="1">
    <location>
        <begin position="84"/>
        <end position="103"/>
    </location>
</feature>
<dbReference type="EMBL" id="UZAM01009066">
    <property type="protein sequence ID" value="VDP07543.1"/>
    <property type="molecule type" value="Genomic_DNA"/>
</dbReference>
<evidence type="ECO:0000256" key="1">
    <source>
        <dbReference type="SAM" id="MobiDB-lite"/>
    </source>
</evidence>
<reference evidence="2 3" key="2">
    <citation type="submission" date="2018-11" db="EMBL/GenBank/DDBJ databases">
        <authorList>
            <consortium name="Pathogen Informatics"/>
        </authorList>
    </citation>
    <scope>NUCLEOTIDE SEQUENCE [LARGE SCALE GENOMIC DNA]</scope>
</reference>
<proteinExistence type="predicted"/>
<dbReference type="WBParaSite" id="SBAD_0000576501-mRNA-1">
    <property type="protein sequence ID" value="SBAD_0000576501-mRNA-1"/>
    <property type="gene ID" value="SBAD_0000576501"/>
</dbReference>
<reference evidence="4" key="1">
    <citation type="submission" date="2016-06" db="UniProtKB">
        <authorList>
            <consortium name="WormBaseParasite"/>
        </authorList>
    </citation>
    <scope>IDENTIFICATION</scope>
</reference>
<protein>
    <submittedName>
        <fullName evidence="2 4">Uncharacterized protein</fullName>
    </submittedName>
</protein>
<accession>A0A183IPJ6</accession>
<evidence type="ECO:0000313" key="2">
    <source>
        <dbReference type="EMBL" id="VDP07543.1"/>
    </source>
</evidence>
<gene>
    <name evidence="2" type="ORF">SBAD_LOCUS5543</name>
</gene>
<evidence type="ECO:0000313" key="3">
    <source>
        <dbReference type="Proteomes" id="UP000270296"/>
    </source>
</evidence>